<dbReference type="PANTHER" id="PTHR21240">
    <property type="entry name" value="2-AMINO-3-CARBOXYLMUCONATE-6-SEMIALDEHYDE DECARBOXYLASE"/>
    <property type="match status" value="1"/>
</dbReference>
<comment type="caution">
    <text evidence="11">The sequence shown here is derived from an EMBL/GenBank/DDBJ whole genome shotgun (WGS) entry which is preliminary data.</text>
</comment>
<evidence type="ECO:0000259" key="10">
    <source>
        <dbReference type="Pfam" id="PF04909"/>
    </source>
</evidence>
<evidence type="ECO:0000313" key="11">
    <source>
        <dbReference type="EMBL" id="CAG9998550.1"/>
    </source>
</evidence>
<dbReference type="EMBL" id="CABFNO020001547">
    <property type="protein sequence ID" value="CAG9998550.1"/>
    <property type="molecule type" value="Genomic_DNA"/>
</dbReference>
<dbReference type="PANTHER" id="PTHR21240:SF29">
    <property type="entry name" value="AMIDOHYDROLASE-RELATED DOMAIN-CONTAINING PROTEIN"/>
    <property type="match status" value="1"/>
</dbReference>
<feature type="non-terminal residue" evidence="11">
    <location>
        <position position="364"/>
    </location>
</feature>
<accession>A0A9N9UW50</accession>
<evidence type="ECO:0000256" key="5">
    <source>
        <dbReference type="ARBA" id="ARBA00023239"/>
    </source>
</evidence>
<feature type="non-terminal residue" evidence="11">
    <location>
        <position position="1"/>
    </location>
</feature>
<dbReference type="EC" id="4.1.1.52" evidence="7"/>
<dbReference type="GO" id="GO:0005829">
    <property type="term" value="C:cytosol"/>
    <property type="evidence" value="ECO:0007669"/>
    <property type="project" value="TreeGrafter"/>
</dbReference>
<dbReference type="GO" id="GO:0016787">
    <property type="term" value="F:hydrolase activity"/>
    <property type="evidence" value="ECO:0007669"/>
    <property type="project" value="InterPro"/>
</dbReference>
<feature type="chain" id="PRO_5040384933" description="6-methylsalicylate decarboxylase" evidence="9">
    <location>
        <begin position="17"/>
        <end position="364"/>
    </location>
</feature>
<keyword evidence="12" id="KW-1185">Reference proteome</keyword>
<dbReference type="AlphaFoldDB" id="A0A9N9UW50"/>
<evidence type="ECO:0000256" key="3">
    <source>
        <dbReference type="ARBA" id="ARBA00022793"/>
    </source>
</evidence>
<name>A0A9N9UW50_9HYPO</name>
<feature type="signal peptide" evidence="9">
    <location>
        <begin position="1"/>
        <end position="16"/>
    </location>
</feature>
<proteinExistence type="inferred from homology"/>
<dbReference type="Pfam" id="PF04909">
    <property type="entry name" value="Amidohydro_2"/>
    <property type="match status" value="1"/>
</dbReference>
<dbReference type="InterPro" id="IPR032466">
    <property type="entry name" value="Metal_Hydrolase"/>
</dbReference>
<dbReference type="Gene3D" id="3.20.20.140">
    <property type="entry name" value="Metal-dependent hydrolases"/>
    <property type="match status" value="1"/>
</dbReference>
<comment type="similarity">
    <text evidence="1">Belongs to the metallo-dependent hydrolases superfamily. ACMSD family.</text>
</comment>
<dbReference type="SUPFAM" id="SSF51556">
    <property type="entry name" value="Metallo-dependent hydrolases"/>
    <property type="match status" value="1"/>
</dbReference>
<dbReference type="GO" id="GO:0047596">
    <property type="term" value="F:6-methylsalicylate decarboxylase activity"/>
    <property type="evidence" value="ECO:0007669"/>
    <property type="project" value="UniProtKB-EC"/>
</dbReference>
<protein>
    <recommendedName>
        <fullName evidence="7">6-methylsalicylate decarboxylase</fullName>
        <ecNumber evidence="7">4.1.1.52</ecNumber>
    </recommendedName>
</protein>
<keyword evidence="3 8" id="KW-0210">Decarboxylase</keyword>
<dbReference type="Proteomes" id="UP000754883">
    <property type="component" value="Unassembled WGS sequence"/>
</dbReference>
<evidence type="ECO:0000256" key="7">
    <source>
        <dbReference type="ARBA" id="ARBA00038889"/>
    </source>
</evidence>
<evidence type="ECO:0000256" key="6">
    <source>
        <dbReference type="ARBA" id="ARBA00036832"/>
    </source>
</evidence>
<keyword evidence="9" id="KW-0732">Signal</keyword>
<feature type="domain" description="Amidohydrolase-related" evidence="10">
    <location>
        <begin position="111"/>
        <end position="363"/>
    </location>
</feature>
<reference evidence="11" key="1">
    <citation type="submission" date="2021-10" db="EMBL/GenBank/DDBJ databases">
        <authorList>
            <person name="Piombo E."/>
        </authorList>
    </citation>
    <scope>NUCLEOTIDE SEQUENCE</scope>
</reference>
<evidence type="ECO:0000256" key="2">
    <source>
        <dbReference type="ARBA" id="ARBA00022723"/>
    </source>
</evidence>
<gene>
    <name evidence="11" type="ORF">CBYS24578_00015267</name>
</gene>
<dbReference type="GO" id="GO:0046872">
    <property type="term" value="F:metal ion binding"/>
    <property type="evidence" value="ECO:0007669"/>
    <property type="project" value="UniProtKB-KW"/>
</dbReference>
<evidence type="ECO:0000313" key="12">
    <source>
        <dbReference type="Proteomes" id="UP000754883"/>
    </source>
</evidence>
<comment type="catalytic activity">
    <reaction evidence="6">
        <text>6-methylsalicylate + H(+) = 3-methylphenol + CO2</text>
        <dbReference type="Rhea" id="RHEA:23112"/>
        <dbReference type="ChEBI" id="CHEBI:15378"/>
        <dbReference type="ChEBI" id="CHEBI:16526"/>
        <dbReference type="ChEBI" id="CHEBI:17231"/>
        <dbReference type="ChEBI" id="CHEBI:36658"/>
        <dbReference type="EC" id="4.1.1.52"/>
    </reaction>
    <physiologicalReaction direction="left-to-right" evidence="6">
        <dbReference type="Rhea" id="RHEA:23113"/>
    </physiologicalReaction>
</comment>
<organism evidence="11 12">
    <name type="scientific">Clonostachys byssicola</name>
    <dbReference type="NCBI Taxonomy" id="160290"/>
    <lineage>
        <taxon>Eukaryota</taxon>
        <taxon>Fungi</taxon>
        <taxon>Dikarya</taxon>
        <taxon>Ascomycota</taxon>
        <taxon>Pezizomycotina</taxon>
        <taxon>Sordariomycetes</taxon>
        <taxon>Hypocreomycetidae</taxon>
        <taxon>Hypocreales</taxon>
        <taxon>Bionectriaceae</taxon>
        <taxon>Clonostachys</taxon>
    </lineage>
</organism>
<keyword evidence="4" id="KW-0862">Zinc</keyword>
<keyword evidence="5 8" id="KW-0456">Lyase</keyword>
<keyword evidence="2" id="KW-0479">Metal-binding</keyword>
<evidence type="ECO:0000256" key="1">
    <source>
        <dbReference type="ARBA" id="ARBA00005871"/>
    </source>
</evidence>
<dbReference type="InterPro" id="IPR006680">
    <property type="entry name" value="Amidohydro-rel"/>
</dbReference>
<evidence type="ECO:0000256" key="8">
    <source>
        <dbReference type="RuleBase" id="RU366045"/>
    </source>
</evidence>
<evidence type="ECO:0000256" key="4">
    <source>
        <dbReference type="ARBA" id="ARBA00022833"/>
    </source>
</evidence>
<dbReference type="GO" id="GO:0019748">
    <property type="term" value="P:secondary metabolic process"/>
    <property type="evidence" value="ECO:0007669"/>
    <property type="project" value="TreeGrafter"/>
</dbReference>
<dbReference type="InterPro" id="IPR032465">
    <property type="entry name" value="ACMSD"/>
</dbReference>
<sequence>LAVLLLLQFTKVKCSGDTTSDLSRVDLHSHFITPSYRAALVKYGYGQPDGMPYIPVCKKILHAAQSVYDKSINVSWSEESHLSIMKDANISKSILSVSSPGTHLVPGNDELARNITREVNEFAADLKKRLPEQFGFWASLPLPDIEGSLAELAYALDELNADGVVVMTNAHGVYLGNATLDPVFAELNRRNARVFIHPTSPCIGDGKATQPASPLALYPGPVIEFFFDTARAVSNLFLSGAIQSLTSTTFIVSHAGGAFTPLIDRLVEFALLVGNPDLTAESIRATIKKQFYFDLAGTPFPDQIYGLLRYVDASRLVYGSDYPFTPDSSVTELGEEMNLELPQVFPNEEDQKKVLRENAEALLK</sequence>
<evidence type="ECO:0000256" key="9">
    <source>
        <dbReference type="SAM" id="SignalP"/>
    </source>
</evidence>
<dbReference type="OrthoDB" id="2832284at2759"/>